<evidence type="ECO:0000313" key="3">
    <source>
        <dbReference type="Proteomes" id="UP000616724"/>
    </source>
</evidence>
<feature type="region of interest" description="Disordered" evidence="1">
    <location>
        <begin position="38"/>
        <end position="59"/>
    </location>
</feature>
<gene>
    <name evidence="2" type="ORF">Plo01_74090</name>
</gene>
<dbReference type="Proteomes" id="UP000616724">
    <property type="component" value="Unassembled WGS sequence"/>
</dbReference>
<protein>
    <submittedName>
        <fullName evidence="2">Uncharacterized protein</fullName>
    </submittedName>
</protein>
<proteinExistence type="predicted"/>
<evidence type="ECO:0000256" key="1">
    <source>
        <dbReference type="SAM" id="MobiDB-lite"/>
    </source>
</evidence>
<reference evidence="2 3" key="1">
    <citation type="submission" date="2021-01" db="EMBL/GenBank/DDBJ databases">
        <title>Whole genome shotgun sequence of Planobispora longispora NBRC 13918.</title>
        <authorList>
            <person name="Komaki H."/>
            <person name="Tamura T."/>
        </authorList>
    </citation>
    <scope>NUCLEOTIDE SEQUENCE [LARGE SCALE GENOMIC DNA]</scope>
    <source>
        <strain evidence="2 3">NBRC 13918</strain>
    </source>
</reference>
<accession>A0A8J3RUJ6</accession>
<evidence type="ECO:0000313" key="2">
    <source>
        <dbReference type="EMBL" id="GIH80980.1"/>
    </source>
</evidence>
<dbReference type="AlphaFoldDB" id="A0A8J3RUJ6"/>
<dbReference type="EMBL" id="BOOH01000067">
    <property type="protein sequence ID" value="GIH80980.1"/>
    <property type="molecule type" value="Genomic_DNA"/>
</dbReference>
<keyword evidence="3" id="KW-1185">Reference proteome</keyword>
<name>A0A8J3RUJ6_9ACTN</name>
<comment type="caution">
    <text evidence="2">The sequence shown here is derived from an EMBL/GenBank/DDBJ whole genome shotgun (WGS) entry which is preliminary data.</text>
</comment>
<organism evidence="2 3">
    <name type="scientific">Planobispora longispora</name>
    <dbReference type="NCBI Taxonomy" id="28887"/>
    <lineage>
        <taxon>Bacteria</taxon>
        <taxon>Bacillati</taxon>
        <taxon>Actinomycetota</taxon>
        <taxon>Actinomycetes</taxon>
        <taxon>Streptosporangiales</taxon>
        <taxon>Streptosporangiaceae</taxon>
        <taxon>Planobispora</taxon>
    </lineage>
</organism>
<sequence length="113" mass="11856">MTAQPSGADEWRAAWTAALDELEMDVVAAEKLLSSNQPEQGLASGASWSPPEGIGPLPLDMRPRAEAILARQLGTAKAMAQAMVVNRRQAAMLARVESGGNGAPRPVYIDCAA</sequence>
<dbReference type="RefSeq" id="WP_203895389.1">
    <property type="nucleotide sequence ID" value="NZ_BOOH01000067.1"/>
</dbReference>